<keyword evidence="4 9" id="KW-0068">Autocatalytic cleavage</keyword>
<comment type="catalytic activity">
    <reaction evidence="9">
        <text>L-aspartate + H(+) = beta-alanine + CO2</text>
        <dbReference type="Rhea" id="RHEA:19497"/>
        <dbReference type="ChEBI" id="CHEBI:15378"/>
        <dbReference type="ChEBI" id="CHEBI:16526"/>
        <dbReference type="ChEBI" id="CHEBI:29991"/>
        <dbReference type="ChEBI" id="CHEBI:57966"/>
        <dbReference type="EC" id="4.1.1.11"/>
    </reaction>
</comment>
<dbReference type="GO" id="GO:0004068">
    <property type="term" value="F:aspartate 1-decarboxylase activity"/>
    <property type="evidence" value="ECO:0007669"/>
    <property type="project" value="UniProtKB-EC"/>
</dbReference>
<dbReference type="PANTHER" id="PTHR21012">
    <property type="entry name" value="ASPARTATE 1-DECARBOXYLASE"/>
    <property type="match status" value="1"/>
</dbReference>
<evidence type="ECO:0000313" key="10">
    <source>
        <dbReference type="EMBL" id="QTA37163.1"/>
    </source>
</evidence>
<reference evidence="10 11" key="1">
    <citation type="submission" date="2021-03" db="EMBL/GenBank/DDBJ databases">
        <title>Thermosipho ferrireducens sp.nov., an anaerobic thermophilic iron-reducing bacterium isolated from a deep-sea hydrothermal sulfide deposits.</title>
        <authorList>
            <person name="Zeng X."/>
            <person name="Chen Y."/>
            <person name="Shao Z."/>
        </authorList>
    </citation>
    <scope>NUCLEOTIDE SEQUENCE [LARGE SCALE GENOMIC DNA]</scope>
    <source>
        <strain evidence="10 11">JL129W03</strain>
    </source>
</reference>
<organism evidence="10 11">
    <name type="scientific">Thermosipho ferrireducens</name>
    <dbReference type="NCBI Taxonomy" id="2571116"/>
    <lineage>
        <taxon>Bacteria</taxon>
        <taxon>Thermotogati</taxon>
        <taxon>Thermotogota</taxon>
        <taxon>Thermotogae</taxon>
        <taxon>Thermotogales</taxon>
        <taxon>Fervidobacteriaceae</taxon>
        <taxon>Thermosipho</taxon>
    </lineage>
</organism>
<evidence type="ECO:0000256" key="9">
    <source>
        <dbReference type="HAMAP-Rule" id="MF_00446"/>
    </source>
</evidence>
<comment type="function">
    <text evidence="9">Catalyzes the pyruvoyl-dependent decarboxylation of aspartate to produce beta-alanine.</text>
</comment>
<keyword evidence="7 9" id="KW-0704">Schiff base</keyword>
<feature type="active site" description="Schiff-base intermediate with substrate; via pyruvic acid" evidence="9">
    <location>
        <position position="25"/>
    </location>
</feature>
<dbReference type="SUPFAM" id="SSF50692">
    <property type="entry name" value="ADC-like"/>
    <property type="match status" value="1"/>
</dbReference>
<dbReference type="EMBL" id="CP071446">
    <property type="protein sequence ID" value="QTA37163.1"/>
    <property type="molecule type" value="Genomic_DNA"/>
</dbReference>
<comment type="subunit">
    <text evidence="9">Heterooctamer of four alpha and four beta subunits.</text>
</comment>
<comment type="similarity">
    <text evidence="9">Belongs to the PanD family.</text>
</comment>
<dbReference type="Gene3D" id="2.40.40.20">
    <property type="match status" value="1"/>
</dbReference>
<evidence type="ECO:0000256" key="6">
    <source>
        <dbReference type="ARBA" id="ARBA00023239"/>
    </source>
</evidence>
<comment type="PTM">
    <text evidence="9">Is synthesized initially as an inactive proenzyme, which is activated by self-cleavage at a specific serine bond to produce a beta-subunit with a hydroxyl group at its C-terminus and an alpha-subunit with a pyruvoyl group at its N-terminus.</text>
</comment>
<feature type="binding site" evidence="9">
    <location>
        <begin position="73"/>
        <end position="75"/>
    </location>
    <ligand>
        <name>substrate</name>
    </ligand>
</feature>
<evidence type="ECO:0000256" key="8">
    <source>
        <dbReference type="ARBA" id="ARBA00023317"/>
    </source>
</evidence>
<evidence type="ECO:0000256" key="5">
    <source>
        <dbReference type="ARBA" id="ARBA00023145"/>
    </source>
</evidence>
<dbReference type="RefSeq" id="WP_207565888.1">
    <property type="nucleotide sequence ID" value="NZ_CP071446.1"/>
</dbReference>
<protein>
    <recommendedName>
        <fullName evidence="9">Aspartate 1-decarboxylase</fullName>
        <ecNumber evidence="9">4.1.1.11</ecNumber>
    </recommendedName>
    <alternativeName>
        <fullName evidence="9">Aspartate alpha-decarboxylase</fullName>
    </alternativeName>
    <component>
        <recommendedName>
            <fullName evidence="9">Aspartate 1-decarboxylase beta chain</fullName>
        </recommendedName>
    </component>
    <component>
        <recommendedName>
            <fullName evidence="9">Aspartate 1-decarboxylase alpha chain</fullName>
        </recommendedName>
    </component>
</protein>
<feature type="active site" description="Proton donor" evidence="9">
    <location>
        <position position="58"/>
    </location>
</feature>
<name>A0ABX7S5Q9_9BACT</name>
<dbReference type="NCBIfam" id="TIGR00223">
    <property type="entry name" value="panD"/>
    <property type="match status" value="1"/>
</dbReference>
<dbReference type="InterPro" id="IPR009010">
    <property type="entry name" value="Asp_de-COase-like_dom_sf"/>
</dbReference>
<accession>A0ABX7S5Q9</accession>
<keyword evidence="5 9" id="KW-0865">Zymogen</keyword>
<evidence type="ECO:0000256" key="1">
    <source>
        <dbReference type="ARBA" id="ARBA00022490"/>
    </source>
</evidence>
<dbReference type="PIRSF" id="PIRSF006246">
    <property type="entry name" value="Asp_decarbox"/>
    <property type="match status" value="1"/>
</dbReference>
<feature type="modified residue" description="Pyruvic acid (Ser)" evidence="9">
    <location>
        <position position="25"/>
    </location>
</feature>
<evidence type="ECO:0000256" key="2">
    <source>
        <dbReference type="ARBA" id="ARBA00022655"/>
    </source>
</evidence>
<dbReference type="PANTHER" id="PTHR21012:SF0">
    <property type="entry name" value="ASPARTATE 1-DECARBOXYLASE"/>
    <property type="match status" value="1"/>
</dbReference>
<keyword evidence="6 9" id="KW-0456">Lyase</keyword>
<keyword evidence="1 9" id="KW-0963">Cytoplasm</keyword>
<keyword evidence="3 9" id="KW-0210">Decarboxylase</keyword>
<comment type="cofactor">
    <cofactor evidence="9">
        <name>pyruvate</name>
        <dbReference type="ChEBI" id="CHEBI:15361"/>
    </cofactor>
    <text evidence="9">Binds 1 pyruvoyl group covalently per subunit.</text>
</comment>
<dbReference type="HAMAP" id="MF_00446">
    <property type="entry name" value="PanD"/>
    <property type="match status" value="1"/>
</dbReference>
<dbReference type="CDD" id="cd06919">
    <property type="entry name" value="Asp_decarbox"/>
    <property type="match status" value="1"/>
</dbReference>
<evidence type="ECO:0000313" key="11">
    <source>
        <dbReference type="Proteomes" id="UP000671862"/>
    </source>
</evidence>
<feature type="chain" id="PRO_5044947671" description="Aspartate 1-decarboxylase beta chain" evidence="9">
    <location>
        <begin position="1"/>
        <end position="24"/>
    </location>
</feature>
<feature type="chain" id="PRO_5044947672" description="Aspartate 1-decarboxylase alpha chain" evidence="9">
    <location>
        <begin position="25"/>
        <end position="116"/>
    </location>
</feature>
<keyword evidence="8 9" id="KW-0670">Pyruvate</keyword>
<dbReference type="Pfam" id="PF02261">
    <property type="entry name" value="Asp_decarbox"/>
    <property type="match status" value="1"/>
</dbReference>
<dbReference type="InterPro" id="IPR003190">
    <property type="entry name" value="Asp_decarbox"/>
</dbReference>
<sequence length="116" mass="12902">MQEILLKAKIHMATVTDKSINYMGSIGIDEELLELSNIKPYELVMVADVNNGQRFLTYVIPESKKSRKIVINGAAARLVEKGDRVIIMAFGIFSPDEYTGPKVLIMNDDNTVASIK</sequence>
<dbReference type="EC" id="4.1.1.11" evidence="9"/>
<keyword evidence="11" id="KW-1185">Reference proteome</keyword>
<keyword evidence="2 9" id="KW-0566">Pantothenate biosynthesis</keyword>
<evidence type="ECO:0000256" key="3">
    <source>
        <dbReference type="ARBA" id="ARBA00022793"/>
    </source>
</evidence>
<comment type="subcellular location">
    <subcellularLocation>
        <location evidence="9">Cytoplasm</location>
    </subcellularLocation>
</comment>
<evidence type="ECO:0000256" key="7">
    <source>
        <dbReference type="ARBA" id="ARBA00023270"/>
    </source>
</evidence>
<evidence type="ECO:0000256" key="4">
    <source>
        <dbReference type="ARBA" id="ARBA00022813"/>
    </source>
</evidence>
<comment type="pathway">
    <text evidence="9">Cofactor biosynthesis; (R)-pantothenate biosynthesis; beta-alanine from L-aspartate: step 1/1.</text>
</comment>
<feature type="binding site" evidence="9">
    <location>
        <position position="57"/>
    </location>
    <ligand>
        <name>substrate</name>
    </ligand>
</feature>
<dbReference type="Proteomes" id="UP000671862">
    <property type="component" value="Chromosome"/>
</dbReference>
<gene>
    <name evidence="9" type="primary">panD</name>
    <name evidence="10" type="ORF">JYK00_05270</name>
</gene>
<proteinExistence type="inferred from homology"/>